<dbReference type="OrthoDB" id="2972467at2"/>
<dbReference type="Gene3D" id="2.180.10.10">
    <property type="entry name" value="RHS repeat-associated core"/>
    <property type="match status" value="1"/>
</dbReference>
<protein>
    <submittedName>
        <fullName evidence="3">Type IV secretion protein Rhs</fullName>
    </submittedName>
</protein>
<dbReference type="EMBL" id="VJVZ01000008">
    <property type="protein sequence ID" value="TRW23602.1"/>
    <property type="molecule type" value="Genomic_DNA"/>
</dbReference>
<comment type="caution">
    <text evidence="3">The sequence shown here is derived from an EMBL/GenBank/DDBJ whole genome shotgun (WGS) entry which is preliminary data.</text>
</comment>
<feature type="domain" description="DUF6443" evidence="2">
    <location>
        <begin position="27"/>
        <end position="157"/>
    </location>
</feature>
<dbReference type="InterPro" id="IPR050708">
    <property type="entry name" value="T6SS_VgrG/RHS"/>
</dbReference>
<keyword evidence="4" id="KW-1185">Reference proteome</keyword>
<evidence type="ECO:0000259" key="2">
    <source>
        <dbReference type="Pfam" id="PF20041"/>
    </source>
</evidence>
<feature type="domain" description="Tox-REase-7" evidence="1">
    <location>
        <begin position="1145"/>
        <end position="1222"/>
    </location>
</feature>
<dbReference type="PANTHER" id="PTHR32305:SF15">
    <property type="entry name" value="PROTEIN RHSA-RELATED"/>
    <property type="match status" value="1"/>
</dbReference>
<evidence type="ECO:0000259" key="1">
    <source>
        <dbReference type="Pfam" id="PF15649"/>
    </source>
</evidence>
<dbReference type="AlphaFoldDB" id="A0A552UZI5"/>
<dbReference type="PANTHER" id="PTHR32305">
    <property type="match status" value="1"/>
</dbReference>
<proteinExistence type="predicted"/>
<dbReference type="RefSeq" id="WP_143373859.1">
    <property type="nucleotide sequence ID" value="NZ_VJVZ01000008.1"/>
</dbReference>
<name>A0A552UZI5_9FLAO</name>
<dbReference type="InterPro" id="IPR022385">
    <property type="entry name" value="Rhs_assc_core"/>
</dbReference>
<dbReference type="InterPro" id="IPR028903">
    <property type="entry name" value="Tox-REase-7_dom"/>
</dbReference>
<evidence type="ECO:0000313" key="3">
    <source>
        <dbReference type="EMBL" id="TRW23602.1"/>
    </source>
</evidence>
<dbReference type="InterPro" id="IPR045619">
    <property type="entry name" value="DUF6443"/>
</dbReference>
<gene>
    <name evidence="3" type="ORF">FMM05_13150</name>
</gene>
<dbReference type="NCBIfam" id="TIGR03696">
    <property type="entry name" value="Rhs_assc_core"/>
    <property type="match status" value="1"/>
</dbReference>
<dbReference type="Pfam" id="PF20041">
    <property type="entry name" value="DUF6443"/>
    <property type="match status" value="1"/>
</dbReference>
<evidence type="ECO:0000313" key="4">
    <source>
        <dbReference type="Proteomes" id="UP000320643"/>
    </source>
</evidence>
<accession>A0A552UZI5</accession>
<dbReference type="Proteomes" id="UP000320643">
    <property type="component" value="Unassembled WGS sequence"/>
</dbReference>
<sequence length="1237" mass="137196">MKNIIYMIFLLPLLAIGQTDTQNYVLTSTYRDPTTSSNSSLAKRDITYVDGLGRPIQKISGKGSSTGKDVITHIEYDTYGRQLKEYLPYVATTDNLFFDASARTSTLSYYTSSEYEDTSNPYSEQFVEASPNGRVLKQASPGDPWLGNPTTSNDHTVKYAYLTNTATEVKRLSANSTWNGTNKVYDISFVSNGNYAVGQLYKTITQDENKASAVYLGTTVGSKLNTTEEFKDKEGKLILKRTFNNNADASGAPSYEILDTYYVYDQFGNLSYVLPPLASGALVTELCYIYKYDARNRIIEKKIPGKQWEFIVYDSLDRVIAAGPVFSPFGGTNTGWIYSVYDAYNRLAYTGWYEASSANPTSITTATRKSLQELNNGTVVNATRGAGTIDGISTDYKPVTTLPAGFKLLLVNYYDDYAWPGAPAAPTASTVIEAQNALVNAKGMSTGSWVRTLIAPTSVIGEVNYVIYDKKARQIRSHSNNYLGGYTQINSNLDFDGTTLYITTKHKRSSSDQELSSSEYFTYNAQDMLVKHTHQIGSLATQLMSYNEYLPLGELKRKKVGGTDITGSTALQFVDYIYNARGWLISINNVVGLTSSTAPQDLFAFKINYNSAISTDVNGSVIPQYNGNIAETSWRTSSDNIQRRYGYKYDNLKRLTDAWYQIPQSSVQLRNSYNEHTKYDKNSNILNLVRNGELDNSSSVIETDNLAYTYHSTKKNQLVRVEDSVPGTYGFSDGSSTPTDEDFTYDEFGNLKTDLNKGITSIIYNHLHLPVTIQFGGTNKKITYLYDASGKKLQKVVTNTAVSPDPITTDYLSGYQYKNNVLEFFPTAEGYVKATTVNSVSYYNYVFNYLDHLGNVRVSYTVDPVDNVLKILEENHYYPFGLKHNGYNVNQNILDGRTTFPPVVLTPVINPGDITFKYKHNGKELQDELGLNIYDYGARNYDPAIGRWMNIDPKAETSRRFSPYVYALNNPVYFLDPDGMESEGWIEQIGEGGSATYTYNASVNTVAEAEAAGYAGATNVYGSVSVKANDNSYSFNLNENGSVTDKTNNYPYMGFNGSMTTNGGTTINTQSFQNTIDDNAYANWQKNAHGGITPMEFSSPIFNWGWAVKGVSGIFGALFTSEAAATTEAVLATESGIEQSRILGALGENAVGVGQKTRIPSLTGTAKYRIPDILTKSTLEEIKNVSHQSLTKQLVDFHLYSQEKNIQMILWTRANTTFSGPLQVLIDQGTIVNKIIP</sequence>
<organism evidence="3 4">
    <name type="scientific">Flavobacterium zepuense</name>
    <dbReference type="NCBI Taxonomy" id="2593302"/>
    <lineage>
        <taxon>Bacteria</taxon>
        <taxon>Pseudomonadati</taxon>
        <taxon>Bacteroidota</taxon>
        <taxon>Flavobacteriia</taxon>
        <taxon>Flavobacteriales</taxon>
        <taxon>Flavobacteriaceae</taxon>
        <taxon>Flavobacterium</taxon>
    </lineage>
</organism>
<dbReference type="Pfam" id="PF15649">
    <property type="entry name" value="Tox-REase-7"/>
    <property type="match status" value="1"/>
</dbReference>
<reference evidence="3 4" key="1">
    <citation type="submission" date="2019-07" db="EMBL/GenBank/DDBJ databases">
        <title>Flavobacterium sp. nov., isolated from glacier ice.</title>
        <authorList>
            <person name="Liu Q."/>
            <person name="Xin Y.-H."/>
        </authorList>
    </citation>
    <scope>NUCLEOTIDE SEQUENCE [LARGE SCALE GENOMIC DNA]</scope>
    <source>
        <strain evidence="3 4">ZT4R6</strain>
    </source>
</reference>